<dbReference type="PROSITE" id="PS00636">
    <property type="entry name" value="DNAJ_1"/>
    <property type="match status" value="1"/>
</dbReference>
<proteinExistence type="inferred from homology"/>
<protein>
    <submittedName>
        <fullName evidence="9">Type I HSP40 co-chaperone</fullName>
    </submittedName>
</protein>
<dbReference type="SUPFAM" id="SSF46565">
    <property type="entry name" value="Chaperone J-domain"/>
    <property type="match status" value="1"/>
</dbReference>
<keyword evidence="2" id="KW-0677">Repeat</keyword>
<dbReference type="Pfam" id="PF00684">
    <property type="entry name" value="DnaJ_CXXCXGXG"/>
    <property type="match status" value="1"/>
</dbReference>
<dbReference type="HAMAP" id="MF_01152">
    <property type="entry name" value="DnaJ"/>
    <property type="match status" value="1"/>
</dbReference>
<dbReference type="SMART" id="SM00271">
    <property type="entry name" value="DnaJ"/>
    <property type="match status" value="1"/>
</dbReference>
<dbReference type="CDD" id="cd10747">
    <property type="entry name" value="DnaJ_C"/>
    <property type="match status" value="1"/>
</dbReference>
<feature type="domain" description="J" evidence="7">
    <location>
        <begin position="6"/>
        <end position="68"/>
    </location>
</feature>
<dbReference type="FunFam" id="2.60.260.20:FF:000068">
    <property type="entry name" value="Chaperone protein dnaJ 3"/>
    <property type="match status" value="1"/>
</dbReference>
<dbReference type="InterPro" id="IPR002939">
    <property type="entry name" value="DnaJ_C"/>
</dbReference>
<dbReference type="PRINTS" id="PR00625">
    <property type="entry name" value="JDOMAIN"/>
</dbReference>
<keyword evidence="3 5" id="KW-0863">Zinc-finger</keyword>
<dbReference type="InterPro" id="IPR008971">
    <property type="entry name" value="HSP40/DnaJ_pept-bd"/>
</dbReference>
<dbReference type="InterPro" id="IPR001305">
    <property type="entry name" value="HSP_DnaJ_Cys-rich_dom"/>
</dbReference>
<keyword evidence="10" id="KW-1185">Reference proteome</keyword>
<dbReference type="CDD" id="cd06257">
    <property type="entry name" value="DnaJ"/>
    <property type="match status" value="1"/>
</dbReference>
<dbReference type="GO" id="GO:0051082">
    <property type="term" value="F:unfolded protein binding"/>
    <property type="evidence" value="ECO:0007669"/>
    <property type="project" value="InterPro"/>
</dbReference>
<dbReference type="GO" id="GO:0005524">
    <property type="term" value="F:ATP binding"/>
    <property type="evidence" value="ECO:0007669"/>
    <property type="project" value="InterPro"/>
</dbReference>
<dbReference type="Pfam" id="PF01556">
    <property type="entry name" value="DnaJ_C"/>
    <property type="match status" value="1"/>
</dbReference>
<feature type="domain" description="CR-type" evidence="8">
    <location>
        <begin position="127"/>
        <end position="210"/>
    </location>
</feature>
<reference evidence="9" key="1">
    <citation type="submission" date="2020-01" db="EMBL/GenBank/DDBJ databases">
        <title>Genome Sequencing of Three Apophysomyces-Like Fungal Strains Confirms a Novel Fungal Genus in the Mucoromycota with divergent Burkholderia-like Endosymbiotic Bacteria.</title>
        <authorList>
            <person name="Stajich J.E."/>
            <person name="Macias A.M."/>
            <person name="Carter-House D."/>
            <person name="Lovett B."/>
            <person name="Kasson L.R."/>
            <person name="Berry K."/>
            <person name="Grigoriev I."/>
            <person name="Chang Y."/>
            <person name="Spatafora J."/>
            <person name="Kasson M.T."/>
        </authorList>
    </citation>
    <scope>NUCLEOTIDE SEQUENCE</scope>
    <source>
        <strain evidence="9">NRRL A-21654</strain>
    </source>
</reference>
<dbReference type="InterPro" id="IPR018253">
    <property type="entry name" value="DnaJ_domain_CS"/>
</dbReference>
<evidence type="ECO:0000313" key="10">
    <source>
        <dbReference type="Proteomes" id="UP000605846"/>
    </source>
</evidence>
<keyword evidence="4 5" id="KW-0862">Zinc</keyword>
<dbReference type="Gene3D" id="2.10.230.10">
    <property type="entry name" value="Heat shock protein DnaJ, cysteine-rich domain"/>
    <property type="match status" value="1"/>
</dbReference>
<dbReference type="FunFam" id="2.60.260.20:FF:000003">
    <property type="entry name" value="DnaJ subfamily A member 2"/>
    <property type="match status" value="1"/>
</dbReference>
<dbReference type="OrthoDB" id="550424at2759"/>
<dbReference type="PROSITE" id="PS51188">
    <property type="entry name" value="ZF_CR"/>
    <property type="match status" value="1"/>
</dbReference>
<dbReference type="InterPro" id="IPR036869">
    <property type="entry name" value="J_dom_sf"/>
</dbReference>
<dbReference type="FunFam" id="1.10.287.110:FF:000048">
    <property type="entry name" value="DnaJ family protein"/>
    <property type="match status" value="1"/>
</dbReference>
<dbReference type="GO" id="GO:0009408">
    <property type="term" value="P:response to heat"/>
    <property type="evidence" value="ECO:0007669"/>
    <property type="project" value="InterPro"/>
</dbReference>
<dbReference type="Proteomes" id="UP000605846">
    <property type="component" value="Unassembled WGS sequence"/>
</dbReference>
<evidence type="ECO:0000256" key="4">
    <source>
        <dbReference type="ARBA" id="ARBA00022833"/>
    </source>
</evidence>
<comment type="caution">
    <text evidence="9">The sequence shown here is derived from an EMBL/GenBank/DDBJ whole genome shotgun (WGS) entry which is preliminary data.</text>
</comment>
<accession>A0A8H7EQC1</accession>
<dbReference type="InterPro" id="IPR036410">
    <property type="entry name" value="HSP_DnaJ_Cys-rich_dom_sf"/>
</dbReference>
<evidence type="ECO:0000259" key="7">
    <source>
        <dbReference type="PROSITE" id="PS50076"/>
    </source>
</evidence>
<dbReference type="CDD" id="cd10719">
    <property type="entry name" value="DnaJ_zf"/>
    <property type="match status" value="1"/>
</dbReference>
<dbReference type="GO" id="GO:0006457">
    <property type="term" value="P:protein folding"/>
    <property type="evidence" value="ECO:0007669"/>
    <property type="project" value="InterPro"/>
</dbReference>
<evidence type="ECO:0000256" key="2">
    <source>
        <dbReference type="ARBA" id="ARBA00022737"/>
    </source>
</evidence>
<dbReference type="PROSITE" id="PS50076">
    <property type="entry name" value="DNAJ_2"/>
    <property type="match status" value="1"/>
</dbReference>
<dbReference type="GO" id="GO:0008270">
    <property type="term" value="F:zinc ion binding"/>
    <property type="evidence" value="ECO:0007669"/>
    <property type="project" value="UniProtKB-KW"/>
</dbReference>
<dbReference type="PANTHER" id="PTHR43888">
    <property type="entry name" value="DNAJ-LIKE-2, ISOFORM A-RELATED"/>
    <property type="match status" value="1"/>
</dbReference>
<sequence>MVRETKFYDVLGVNPDASDSEIKKAYRKLALKYHPDKNPDAGDQFKEISHAYEILADPEKRQLYNEYGEEGLNGQGGMGGMDAEDLFSQLFGGGLFGAGGRSRPSGPRRGKDMVHRLKVSLEDLYMGKTTKLALQKHVICPKCEGKGGKEGAVQTCRGCNGNGIRIIMRQMGPMVQQIQQQCSDCHGEGQIINGKDRCKECLGKKIINERKILEVFIDKGMRHGQKITFNGEGDQAPGITPGDIIIEIEEKPHPLFKRQGDDLVYQANIDLLTALAGGQFVIPHLDDRILRVTVLPGEAIKPDMVKVIPDEGMPAFRHHNHGHLFVKFAVEFPQANWATPEVIAQLDRILPPRPTLPATEDKHVDDVVMADADAYQSQRSHGNAYDEEEDEDPRGGPGVQCAQQ</sequence>
<evidence type="ECO:0000259" key="8">
    <source>
        <dbReference type="PROSITE" id="PS51188"/>
    </source>
</evidence>
<keyword evidence="1 5" id="KW-0479">Metal-binding</keyword>
<evidence type="ECO:0000256" key="5">
    <source>
        <dbReference type="PROSITE-ProRule" id="PRU00546"/>
    </source>
</evidence>
<feature type="zinc finger region" description="CR-type" evidence="5">
    <location>
        <begin position="127"/>
        <end position="210"/>
    </location>
</feature>
<dbReference type="EMBL" id="JABAYA010000057">
    <property type="protein sequence ID" value="KAF7727422.1"/>
    <property type="molecule type" value="Genomic_DNA"/>
</dbReference>
<dbReference type="Gene3D" id="1.10.287.110">
    <property type="entry name" value="DnaJ domain"/>
    <property type="match status" value="1"/>
</dbReference>
<dbReference type="InterPro" id="IPR044713">
    <property type="entry name" value="DNJA1/2-like"/>
</dbReference>
<dbReference type="InterPro" id="IPR012724">
    <property type="entry name" value="DnaJ"/>
</dbReference>
<dbReference type="SUPFAM" id="SSF49493">
    <property type="entry name" value="HSP40/DnaJ peptide-binding domain"/>
    <property type="match status" value="2"/>
</dbReference>
<evidence type="ECO:0000313" key="9">
    <source>
        <dbReference type="EMBL" id="KAF7727422.1"/>
    </source>
</evidence>
<organism evidence="9 10">
    <name type="scientific">Apophysomyces ossiformis</name>
    <dbReference type="NCBI Taxonomy" id="679940"/>
    <lineage>
        <taxon>Eukaryota</taxon>
        <taxon>Fungi</taxon>
        <taxon>Fungi incertae sedis</taxon>
        <taxon>Mucoromycota</taxon>
        <taxon>Mucoromycotina</taxon>
        <taxon>Mucoromycetes</taxon>
        <taxon>Mucorales</taxon>
        <taxon>Mucorineae</taxon>
        <taxon>Mucoraceae</taxon>
        <taxon>Apophysomyces</taxon>
    </lineage>
</organism>
<evidence type="ECO:0000256" key="3">
    <source>
        <dbReference type="ARBA" id="ARBA00022771"/>
    </source>
</evidence>
<dbReference type="GO" id="GO:0030544">
    <property type="term" value="F:Hsp70 protein binding"/>
    <property type="evidence" value="ECO:0007669"/>
    <property type="project" value="InterPro"/>
</dbReference>
<dbReference type="FunFam" id="2.10.230.10:FF:000001">
    <property type="entry name" value="DnaJ subfamily A member 2"/>
    <property type="match status" value="1"/>
</dbReference>
<dbReference type="Gene3D" id="2.60.260.20">
    <property type="entry name" value="Urease metallochaperone UreE, N-terminal domain"/>
    <property type="match status" value="2"/>
</dbReference>
<dbReference type="SUPFAM" id="SSF57938">
    <property type="entry name" value="DnaJ/Hsp40 cysteine-rich domain"/>
    <property type="match status" value="1"/>
</dbReference>
<dbReference type="Pfam" id="PF00226">
    <property type="entry name" value="DnaJ"/>
    <property type="match status" value="1"/>
</dbReference>
<feature type="region of interest" description="Disordered" evidence="6">
    <location>
        <begin position="354"/>
        <end position="404"/>
    </location>
</feature>
<evidence type="ECO:0000256" key="1">
    <source>
        <dbReference type="ARBA" id="ARBA00022723"/>
    </source>
</evidence>
<evidence type="ECO:0000256" key="6">
    <source>
        <dbReference type="SAM" id="MobiDB-lite"/>
    </source>
</evidence>
<name>A0A8H7EQC1_9FUNG</name>
<gene>
    <name evidence="9" type="primary">YDJ1</name>
    <name evidence="9" type="ORF">EC973_007586</name>
</gene>
<dbReference type="AlphaFoldDB" id="A0A8H7EQC1"/>
<dbReference type="InterPro" id="IPR001623">
    <property type="entry name" value="DnaJ_domain"/>
</dbReference>